<dbReference type="RefSeq" id="WP_154459134.1">
    <property type="nucleotide sequence ID" value="NZ_VUMM01000001.1"/>
</dbReference>
<evidence type="ECO:0000259" key="1">
    <source>
        <dbReference type="Pfam" id="PF00557"/>
    </source>
</evidence>
<sequence>MKIRSLKEQYEIQSKCLKERLDILLPEVMFNSQADMWIIACKEYNEDPLFRALTPPDYPTARRITMFVFVKEEDYIHRYSLSMPDESLELYYEPYYKHGKETQMDALNRLLKKYDPEKIAINTSMNFSFNDGLSMGIYTMFLENLSEKWLDRMICDDFLAIKLMELRTPTEMQMMPEIMEVAHSIMEEMYTTNTIHPGVTTCDDLVWFMKEKVNQYGLEYWFEPTMDLQRENGTSTRMEHCVIEKGDLLHCDFGIRYMNMCTDTQRLAYVAKDNEESIPEKLKLGMKVGNRFQDIVLENLKPGRTGNEVFTASLKQAIEENIQAVLYSHPCNMYGHGPGPTIGLYSQQEEIPVKGDVEVSNNTCYALELNVTVDSIVYYLEETISVTDKGARFLYKNRDQITLIK</sequence>
<dbReference type="AlphaFoldDB" id="A0A7X2T2R8"/>
<evidence type="ECO:0000313" key="2">
    <source>
        <dbReference type="EMBL" id="MSS00662.1"/>
    </source>
</evidence>
<gene>
    <name evidence="2" type="ORF">FYJ50_00775</name>
</gene>
<dbReference type="Gene3D" id="3.90.230.10">
    <property type="entry name" value="Creatinase/methionine aminopeptidase superfamily"/>
    <property type="match status" value="1"/>
</dbReference>
<dbReference type="InterPro" id="IPR000994">
    <property type="entry name" value="Pept_M24"/>
</dbReference>
<dbReference type="CDD" id="cd01066">
    <property type="entry name" value="APP_MetAP"/>
    <property type="match status" value="1"/>
</dbReference>
<protein>
    <submittedName>
        <fullName evidence="2">M24 family metallopeptidase</fullName>
    </submittedName>
</protein>
<dbReference type="InterPro" id="IPR050659">
    <property type="entry name" value="Peptidase_M24B"/>
</dbReference>
<comment type="caution">
    <text evidence="2">The sequence shown here is derived from an EMBL/GenBank/DDBJ whole genome shotgun (WGS) entry which is preliminary data.</text>
</comment>
<dbReference type="Proteomes" id="UP000470082">
    <property type="component" value="Unassembled WGS sequence"/>
</dbReference>
<proteinExistence type="predicted"/>
<accession>A0A7X2T2R8</accession>
<dbReference type="SUPFAM" id="SSF55920">
    <property type="entry name" value="Creatinase/aminopeptidase"/>
    <property type="match status" value="1"/>
</dbReference>
<keyword evidence="3" id="KW-1185">Reference proteome</keyword>
<reference evidence="2 3" key="1">
    <citation type="submission" date="2019-08" db="EMBL/GenBank/DDBJ databases">
        <title>In-depth cultivation of the pig gut microbiome towards novel bacterial diversity and tailored functional studies.</title>
        <authorList>
            <person name="Wylensek D."/>
            <person name="Hitch T.C.A."/>
            <person name="Clavel T."/>
        </authorList>
    </citation>
    <scope>NUCLEOTIDE SEQUENCE [LARGE SCALE GENOMIC DNA]</scope>
    <source>
        <strain evidence="2 3">LKV-178-WT-2G</strain>
    </source>
</reference>
<dbReference type="PANTHER" id="PTHR46112">
    <property type="entry name" value="AMINOPEPTIDASE"/>
    <property type="match status" value="1"/>
</dbReference>
<organism evidence="2 3">
    <name type="scientific">Floccifex porci</name>
    <dbReference type="NCBI Taxonomy" id="2606629"/>
    <lineage>
        <taxon>Bacteria</taxon>
        <taxon>Bacillati</taxon>
        <taxon>Bacillota</taxon>
        <taxon>Erysipelotrichia</taxon>
        <taxon>Erysipelotrichales</taxon>
        <taxon>Erysipelotrichaceae</taxon>
        <taxon>Floccifex</taxon>
    </lineage>
</organism>
<dbReference type="InterPro" id="IPR036005">
    <property type="entry name" value="Creatinase/aminopeptidase-like"/>
</dbReference>
<dbReference type="Pfam" id="PF00557">
    <property type="entry name" value="Peptidase_M24"/>
    <property type="match status" value="1"/>
</dbReference>
<evidence type="ECO:0000313" key="3">
    <source>
        <dbReference type="Proteomes" id="UP000470082"/>
    </source>
</evidence>
<dbReference type="PANTHER" id="PTHR46112:SF8">
    <property type="entry name" value="CYTOPLASMIC PEPTIDASE PEPQ-RELATED"/>
    <property type="match status" value="1"/>
</dbReference>
<name>A0A7X2T2R8_9FIRM</name>
<dbReference type="EMBL" id="VUMM01000001">
    <property type="protein sequence ID" value="MSS00662.1"/>
    <property type="molecule type" value="Genomic_DNA"/>
</dbReference>
<feature type="domain" description="Peptidase M24" evidence="1">
    <location>
        <begin position="175"/>
        <end position="388"/>
    </location>
</feature>